<dbReference type="SUPFAM" id="SSF46689">
    <property type="entry name" value="Homeodomain-like"/>
    <property type="match status" value="1"/>
</dbReference>
<dbReference type="PANTHER" id="PTHR47506">
    <property type="entry name" value="TRANSCRIPTIONAL REGULATORY PROTEIN"/>
    <property type="match status" value="1"/>
</dbReference>
<feature type="domain" description="HTH tetR-type" evidence="5">
    <location>
        <begin position="6"/>
        <end position="66"/>
    </location>
</feature>
<evidence type="ECO:0000256" key="3">
    <source>
        <dbReference type="ARBA" id="ARBA00023163"/>
    </source>
</evidence>
<dbReference type="SUPFAM" id="SSF48498">
    <property type="entry name" value="Tetracyclin repressor-like, C-terminal domain"/>
    <property type="match status" value="1"/>
</dbReference>
<dbReference type="InterPro" id="IPR001647">
    <property type="entry name" value="HTH_TetR"/>
</dbReference>
<evidence type="ECO:0000256" key="4">
    <source>
        <dbReference type="PROSITE-ProRule" id="PRU00335"/>
    </source>
</evidence>
<dbReference type="Proteomes" id="UP000515823">
    <property type="component" value="Chromosome"/>
</dbReference>
<evidence type="ECO:0000313" key="6">
    <source>
        <dbReference type="EMBL" id="QNM05981.1"/>
    </source>
</evidence>
<evidence type="ECO:0000256" key="2">
    <source>
        <dbReference type="ARBA" id="ARBA00023125"/>
    </source>
</evidence>
<dbReference type="PROSITE" id="PS50977">
    <property type="entry name" value="HTH_TETR_2"/>
    <property type="match status" value="1"/>
</dbReference>
<dbReference type="EMBL" id="CP060634">
    <property type="protein sequence ID" value="QNM05981.1"/>
    <property type="molecule type" value="Genomic_DNA"/>
</dbReference>
<sequence>MGTKGEQTKQLICSKAYRLFAEKGYKETTMQDICESTNLSRGGLYRHYGSTEQIFLEILSALMKDQQNEFSGKIQCGESAAKILDDALTRYEHEMLDSENSLSVAIYEFFSSPHISKSDNSIFYQYLASKKMWTELIEYGVQTGEFQDVDPEAVFDLIIFSYQGVRMYSRLMNIDKKLPQNITGQIKRLLLFKKEDIK</sequence>
<evidence type="ECO:0000259" key="5">
    <source>
        <dbReference type="PROSITE" id="PS50977"/>
    </source>
</evidence>
<organism evidence="6 7">
    <name type="scientific">Qiania dongpingensis</name>
    <dbReference type="NCBI Taxonomy" id="2763669"/>
    <lineage>
        <taxon>Bacteria</taxon>
        <taxon>Bacillati</taxon>
        <taxon>Bacillota</taxon>
        <taxon>Clostridia</taxon>
        <taxon>Lachnospirales</taxon>
        <taxon>Lachnospiraceae</taxon>
        <taxon>Qiania</taxon>
    </lineage>
</organism>
<evidence type="ECO:0000313" key="7">
    <source>
        <dbReference type="Proteomes" id="UP000515823"/>
    </source>
</evidence>
<dbReference type="KEGG" id="qdo:H9Q78_02095"/>
<evidence type="ECO:0000256" key="1">
    <source>
        <dbReference type="ARBA" id="ARBA00023015"/>
    </source>
</evidence>
<accession>A0A7G9G599</accession>
<reference evidence="6 7" key="1">
    <citation type="submission" date="2020-08" db="EMBL/GenBank/DDBJ databases">
        <authorList>
            <person name="Liu C."/>
            <person name="Sun Q."/>
        </authorList>
    </citation>
    <scope>NUCLEOTIDE SEQUENCE [LARGE SCALE GENOMIC DNA]</scope>
    <source>
        <strain evidence="6 7">NSJ-38</strain>
    </source>
</reference>
<dbReference type="InterPro" id="IPR009057">
    <property type="entry name" value="Homeodomain-like_sf"/>
</dbReference>
<dbReference type="RefSeq" id="WP_249303343.1">
    <property type="nucleotide sequence ID" value="NZ_CP060634.1"/>
</dbReference>
<dbReference type="Gene3D" id="1.10.10.60">
    <property type="entry name" value="Homeodomain-like"/>
    <property type="match status" value="1"/>
</dbReference>
<feature type="DNA-binding region" description="H-T-H motif" evidence="4">
    <location>
        <begin position="29"/>
        <end position="48"/>
    </location>
</feature>
<dbReference type="Pfam" id="PF00440">
    <property type="entry name" value="TetR_N"/>
    <property type="match status" value="1"/>
</dbReference>
<dbReference type="InterPro" id="IPR036271">
    <property type="entry name" value="Tet_transcr_reg_TetR-rel_C_sf"/>
</dbReference>
<protein>
    <submittedName>
        <fullName evidence="6">TetR/AcrR family transcriptional regulator</fullName>
    </submittedName>
</protein>
<gene>
    <name evidence="6" type="ORF">H9Q78_02095</name>
</gene>
<dbReference type="PANTHER" id="PTHR47506:SF1">
    <property type="entry name" value="HTH-TYPE TRANSCRIPTIONAL REGULATOR YJDC"/>
    <property type="match status" value="1"/>
</dbReference>
<dbReference type="AlphaFoldDB" id="A0A7G9G599"/>
<proteinExistence type="predicted"/>
<dbReference type="GO" id="GO:0003677">
    <property type="term" value="F:DNA binding"/>
    <property type="evidence" value="ECO:0007669"/>
    <property type="project" value="UniProtKB-UniRule"/>
</dbReference>
<keyword evidence="3" id="KW-0804">Transcription</keyword>
<dbReference type="Gene3D" id="1.10.357.10">
    <property type="entry name" value="Tetracycline Repressor, domain 2"/>
    <property type="match status" value="1"/>
</dbReference>
<dbReference type="InterPro" id="IPR041612">
    <property type="entry name" value="YfiR_C"/>
</dbReference>
<keyword evidence="1" id="KW-0805">Transcription regulation</keyword>
<dbReference type="Pfam" id="PF17922">
    <property type="entry name" value="TetR_C_17"/>
    <property type="match status" value="1"/>
</dbReference>
<dbReference type="PRINTS" id="PR00455">
    <property type="entry name" value="HTHTETR"/>
</dbReference>
<keyword evidence="7" id="KW-1185">Reference proteome</keyword>
<name>A0A7G9G599_9FIRM</name>
<keyword evidence="2 4" id="KW-0238">DNA-binding</keyword>